<feature type="compositionally biased region" description="Low complexity" evidence="2">
    <location>
        <begin position="143"/>
        <end position="154"/>
    </location>
</feature>
<reference evidence="7 8" key="1">
    <citation type="submission" date="2011-10" db="EMBL/GenBank/DDBJ databases">
        <authorList>
            <person name="Genoscope - CEA"/>
        </authorList>
    </citation>
    <scope>NUCLEOTIDE SEQUENCE [LARGE SCALE GENOMIC DNA]</scope>
    <source>
        <strain evidence="7 8">RCC 1105</strain>
    </source>
</reference>
<evidence type="ECO:0000256" key="3">
    <source>
        <dbReference type="SAM" id="Phobius"/>
    </source>
</evidence>
<evidence type="ECO:0000313" key="8">
    <source>
        <dbReference type="Proteomes" id="UP000198341"/>
    </source>
</evidence>
<accession>K8F2P0</accession>
<dbReference type="SUPFAM" id="SSF53448">
    <property type="entry name" value="Nucleotide-diphospho-sugar transferases"/>
    <property type="match status" value="1"/>
</dbReference>
<evidence type="ECO:0000256" key="2">
    <source>
        <dbReference type="SAM" id="MobiDB-lite"/>
    </source>
</evidence>
<keyword evidence="8" id="KW-1185">Reference proteome</keyword>
<feature type="compositionally biased region" description="Acidic residues" evidence="2">
    <location>
        <begin position="178"/>
        <end position="197"/>
    </location>
</feature>
<dbReference type="AlphaFoldDB" id="K8F2P0"/>
<dbReference type="InterPro" id="IPR029044">
    <property type="entry name" value="Nucleotide-diphossugar_trans"/>
</dbReference>
<dbReference type="PANTHER" id="PTHR22916">
    <property type="entry name" value="GLYCOSYLTRANSFERASE"/>
    <property type="match status" value="1"/>
</dbReference>
<sequence length="1181" mass="133131">MHAGLHSRLSSHHQRGKHNHHRHNSSSLEEGLANLDETTNGNAPAPPARTRRGNYNNNNTNSFWSNGKNGGGQTNAFSRDGAIPSVLRDKFGTHTGGNKNKTISAWKRWQPLLFAAILIGFPLSNAVFFFGAHVMPTLFSSGSSSGLEQSGMMSPATSKSPKFSGKQKEGVFGAIGSEYEDEGDENEDEEVSDDFMEGYDHKKNKKKSLDRKRKMDPSTTEPFPALSDFLDPYREHYESFFDASSEAWRIKKYGRICIVSDYVLGLSTGSGPATAVTTLAEELHESGFDVTILYTGYAIHKPPDVEFWTGYYTAKGINVIALPETGVSYDVPVDVAIAHRVFMWMNDQQWYDCVHFLDNRGRGYFALTAKKQALAFKHTEFVVHAQQPHLWYKTNSLQTLDTLHDLVIDYLEKEQMKMADHIVAPSQYILKWFAEQGWEWNRTKSTRVHTNPLPKWVKSKNKIAHEASTINEIVFFSRFELRKGIVLFCDAMDQLALRGDTQIMKGVRVTFLGHLSNSAEEKLTIKGGARARVDQYIRQRAKKWSFHWQILKDMDVKQRYEYIEEGNANNKLVVLPSLLENSPYTLVECLVMGIPVVASDVGSAREFIDDDDAERVLFVPTPKPLAGKIRDILKNGFVPGKSKIKQDVEKDWTIWQHHLVHQSKDSSNAMSTLQTWEEPLVTVIVVTYNNPKLLKQALQSIYEQEYTKVEVVLIDDGSTLPEAQAYLREIDAEFKRKGWVYLQQDNRGPGAARNNGAKHARGEFIMFMDDDNFAKPKEIATFVSVAMHTKADVLTCTNEYFYGLELPGNRPPIGRWVPLGAATTVGMFQNLYGDTNAMIRRKVFLDLGGFPEDYGYALEDWELFSKSVLGGYKLESIPSPLYWYRIRDTSHSHETAKYGNAARTIRPYLRQIPQKLHHIVLFAQGMKDSHDVAAGQLEEQNGQMRDVRKMLKTLATSLNDLCDDGLIPTTAKNQVENSQFALDEDDPSIVESPSYERLEEKNKRFKSWSPFADGYNIDKRNGRISESSSDTRALRMQNPDWKDARGAVQEIHLHQKEPSAVIISGWSKARDVSGASDGGYSIYADIKFIDGKMMYGYSVAFDVGTHTWQFKAGVIDPIVAIESITLYAMFRWHAGTAWFDDVTVSSLKEGLCDYTKLTLEGLGPDKGNGGKIGPGGNRDEL</sequence>
<keyword evidence="3" id="KW-0472">Membrane</keyword>
<dbReference type="Gene3D" id="3.90.550.10">
    <property type="entry name" value="Spore Coat Polysaccharide Biosynthesis Protein SpsA, Chain A"/>
    <property type="match status" value="1"/>
</dbReference>
<dbReference type="Gene3D" id="3.40.50.2000">
    <property type="entry name" value="Glycogen Phosphorylase B"/>
    <property type="match status" value="2"/>
</dbReference>
<dbReference type="Pfam" id="PF00535">
    <property type="entry name" value="Glycos_transf_2"/>
    <property type="match status" value="1"/>
</dbReference>
<evidence type="ECO:0000259" key="4">
    <source>
        <dbReference type="Pfam" id="PF00534"/>
    </source>
</evidence>
<protein>
    <submittedName>
        <fullName evidence="7">Glycosyl transferase family 2</fullName>
    </submittedName>
</protein>
<dbReference type="Pfam" id="PF13579">
    <property type="entry name" value="Glyco_trans_4_4"/>
    <property type="match status" value="1"/>
</dbReference>
<dbReference type="GO" id="GO:0016757">
    <property type="term" value="F:glycosyltransferase activity"/>
    <property type="evidence" value="ECO:0007669"/>
    <property type="project" value="UniProtKB-KW"/>
</dbReference>
<dbReference type="STRING" id="41875.K8F2P0"/>
<keyword evidence="3" id="KW-1133">Transmembrane helix</keyword>
<dbReference type="InterPro" id="IPR001173">
    <property type="entry name" value="Glyco_trans_2-like"/>
</dbReference>
<proteinExistence type="predicted"/>
<feature type="domain" description="Glycosyltransferase 2-like" evidence="5">
    <location>
        <begin position="682"/>
        <end position="812"/>
    </location>
</feature>
<feature type="domain" description="Glycosyltransferase subfamily 4-like N-terminal" evidence="6">
    <location>
        <begin position="270"/>
        <end position="439"/>
    </location>
</feature>
<keyword evidence="3" id="KW-0812">Transmembrane</keyword>
<dbReference type="Gene3D" id="2.60.120.260">
    <property type="entry name" value="Galactose-binding domain-like"/>
    <property type="match status" value="1"/>
</dbReference>
<dbReference type="EMBL" id="FO082267">
    <property type="protein sequence ID" value="CCO19085.1"/>
    <property type="molecule type" value="Genomic_DNA"/>
</dbReference>
<dbReference type="KEGG" id="bpg:Bathy12g01940"/>
<dbReference type="CDD" id="cd00761">
    <property type="entry name" value="Glyco_tranf_GTA_type"/>
    <property type="match status" value="1"/>
</dbReference>
<dbReference type="Proteomes" id="UP000198341">
    <property type="component" value="Chromosome 12"/>
</dbReference>
<dbReference type="GeneID" id="19012467"/>
<dbReference type="RefSeq" id="XP_007509970.1">
    <property type="nucleotide sequence ID" value="XM_007509908.1"/>
</dbReference>
<evidence type="ECO:0000256" key="1">
    <source>
        <dbReference type="ARBA" id="ARBA00022676"/>
    </source>
</evidence>
<name>K8F2P0_9CHLO</name>
<dbReference type="eggNOG" id="ENOG502RZ8Y">
    <property type="taxonomic scope" value="Eukaryota"/>
</dbReference>
<feature type="transmembrane region" description="Helical" evidence="3">
    <location>
        <begin position="112"/>
        <end position="135"/>
    </location>
</feature>
<feature type="domain" description="Glycosyl transferase family 1" evidence="4">
    <location>
        <begin position="468"/>
        <end position="636"/>
    </location>
</feature>
<feature type="region of interest" description="Disordered" evidence="2">
    <location>
        <begin position="1"/>
        <end position="79"/>
    </location>
</feature>
<dbReference type="SUPFAM" id="SSF53756">
    <property type="entry name" value="UDP-Glycosyltransferase/glycogen phosphorylase"/>
    <property type="match status" value="1"/>
</dbReference>
<dbReference type="InterPro" id="IPR001296">
    <property type="entry name" value="Glyco_trans_1"/>
</dbReference>
<keyword evidence="1" id="KW-0328">Glycosyltransferase</keyword>
<keyword evidence="7" id="KW-0808">Transferase</keyword>
<dbReference type="PANTHER" id="PTHR22916:SF30">
    <property type="entry name" value="IPT_TIG DOMAIN-CONTAINING PROTEIN"/>
    <property type="match status" value="1"/>
</dbReference>
<dbReference type="OrthoDB" id="17040at2759"/>
<dbReference type="CDD" id="cd03801">
    <property type="entry name" value="GT4_PimA-like"/>
    <property type="match status" value="1"/>
</dbReference>
<dbReference type="InterPro" id="IPR028098">
    <property type="entry name" value="Glyco_trans_4-like_N"/>
</dbReference>
<evidence type="ECO:0000259" key="5">
    <source>
        <dbReference type="Pfam" id="PF00535"/>
    </source>
</evidence>
<evidence type="ECO:0000259" key="6">
    <source>
        <dbReference type="Pfam" id="PF13579"/>
    </source>
</evidence>
<feature type="region of interest" description="Disordered" evidence="2">
    <location>
        <begin position="143"/>
        <end position="197"/>
    </location>
</feature>
<dbReference type="Pfam" id="PF00534">
    <property type="entry name" value="Glycos_transf_1"/>
    <property type="match status" value="1"/>
</dbReference>
<gene>
    <name evidence="7" type="ordered locus">Bathy12g01940</name>
</gene>
<feature type="compositionally biased region" description="Low complexity" evidence="2">
    <location>
        <begin position="54"/>
        <end position="67"/>
    </location>
</feature>
<feature type="compositionally biased region" description="Basic residues" evidence="2">
    <location>
        <begin position="9"/>
        <end position="24"/>
    </location>
</feature>
<evidence type="ECO:0000313" key="7">
    <source>
        <dbReference type="EMBL" id="CCO19085.1"/>
    </source>
</evidence>
<organism evidence="7 8">
    <name type="scientific">Bathycoccus prasinos</name>
    <dbReference type="NCBI Taxonomy" id="41875"/>
    <lineage>
        <taxon>Eukaryota</taxon>
        <taxon>Viridiplantae</taxon>
        <taxon>Chlorophyta</taxon>
        <taxon>Mamiellophyceae</taxon>
        <taxon>Mamiellales</taxon>
        <taxon>Bathycoccaceae</taxon>
        <taxon>Bathycoccus</taxon>
    </lineage>
</organism>